<evidence type="ECO:0000259" key="5">
    <source>
        <dbReference type="Pfam" id="PF08545"/>
    </source>
</evidence>
<dbReference type="GO" id="GO:0004315">
    <property type="term" value="F:3-oxoacyl-[acyl-carrier-protein] synthase activity"/>
    <property type="evidence" value="ECO:0007669"/>
    <property type="project" value="InterPro"/>
</dbReference>
<feature type="domain" description="Beta-ketoacyl-[acyl-carrier-protein] synthase III C-terminal" evidence="4">
    <location>
        <begin position="263"/>
        <end position="339"/>
    </location>
</feature>
<dbReference type="PANTHER" id="PTHR34069">
    <property type="entry name" value="3-OXOACYL-[ACYL-CARRIER-PROTEIN] SYNTHASE 3"/>
    <property type="match status" value="1"/>
</dbReference>
<sequence>MLKRSQARLLATSVHLPPGYRTMAETRALIAAADSPFVPPPGALELSGIRGVHVKGEQEQCSDLAATAAGKALAAAGTPLDDVDLLLFASSGQDLIEPATAHIVAAKLGATCPAFDVKNACNSVLNALQVARALIESGQYRTVLITCGEAPTLAIRWHLPDLRAFRAATPGYTVSDAGAAMLLTAGPAGEREPGVLATVFSAESASWDVCTVVAGGSMHPRGDDEDVCTLRLNGDLVETGRRHMPLFAERHPREIALMRESAFVAVHQISLPQYRRCCAEFGVPEERSLPTVVEHGNVASASLPLQLALAQESGRAGPGDLVALAGLASGFSVGLALIRL</sequence>
<keyword evidence="1" id="KW-0963">Cytoplasm</keyword>
<organism evidence="6 7">
    <name type="scientific">Streptomyces armeniacus</name>
    <dbReference type="NCBI Taxonomy" id="83291"/>
    <lineage>
        <taxon>Bacteria</taxon>
        <taxon>Bacillati</taxon>
        <taxon>Actinomycetota</taxon>
        <taxon>Actinomycetes</taxon>
        <taxon>Kitasatosporales</taxon>
        <taxon>Streptomycetaceae</taxon>
        <taxon>Streptomyces</taxon>
    </lineage>
</organism>
<protein>
    <submittedName>
        <fullName evidence="6">3-oxoacyl-ACP synthase</fullName>
    </submittedName>
</protein>
<evidence type="ECO:0000259" key="4">
    <source>
        <dbReference type="Pfam" id="PF08541"/>
    </source>
</evidence>
<proteinExistence type="predicted"/>
<gene>
    <name evidence="6" type="ORF">DVA86_17165</name>
</gene>
<reference evidence="6 7" key="1">
    <citation type="submission" date="2018-07" db="EMBL/GenBank/DDBJ databases">
        <title>Draft genome of the type strain Streptomyces armeniacus ATCC 15676.</title>
        <authorList>
            <person name="Labana P."/>
            <person name="Gosse J.T."/>
            <person name="Boddy C.N."/>
        </authorList>
    </citation>
    <scope>NUCLEOTIDE SEQUENCE [LARGE SCALE GENOMIC DNA]</scope>
    <source>
        <strain evidence="6 7">ATCC 15676</strain>
    </source>
</reference>
<dbReference type="PANTHER" id="PTHR34069:SF3">
    <property type="entry name" value="ACYL-COA:ACYL-COA ALKYLTRANSFERASE"/>
    <property type="match status" value="1"/>
</dbReference>
<dbReference type="InterPro" id="IPR013747">
    <property type="entry name" value="ACP_syn_III_C"/>
</dbReference>
<evidence type="ECO:0000313" key="7">
    <source>
        <dbReference type="Proteomes" id="UP000254425"/>
    </source>
</evidence>
<evidence type="ECO:0000256" key="1">
    <source>
        <dbReference type="ARBA" id="ARBA00022490"/>
    </source>
</evidence>
<dbReference type="Gene3D" id="3.40.47.10">
    <property type="match status" value="1"/>
</dbReference>
<dbReference type="GO" id="GO:0006633">
    <property type="term" value="P:fatty acid biosynthetic process"/>
    <property type="evidence" value="ECO:0007669"/>
    <property type="project" value="InterPro"/>
</dbReference>
<dbReference type="AlphaFoldDB" id="A0A345XR63"/>
<evidence type="ECO:0000256" key="2">
    <source>
        <dbReference type="ARBA" id="ARBA00022679"/>
    </source>
</evidence>
<keyword evidence="7" id="KW-1185">Reference proteome</keyword>
<dbReference type="InterPro" id="IPR016039">
    <property type="entry name" value="Thiolase-like"/>
</dbReference>
<keyword evidence="2" id="KW-0808">Transferase</keyword>
<dbReference type="GO" id="GO:0044550">
    <property type="term" value="P:secondary metabolite biosynthetic process"/>
    <property type="evidence" value="ECO:0007669"/>
    <property type="project" value="TreeGrafter"/>
</dbReference>
<accession>A0A345XR63</accession>
<dbReference type="KEGG" id="sarm:DVA86_17165"/>
<evidence type="ECO:0000256" key="3">
    <source>
        <dbReference type="ARBA" id="ARBA00023315"/>
    </source>
</evidence>
<dbReference type="SUPFAM" id="SSF53901">
    <property type="entry name" value="Thiolase-like"/>
    <property type="match status" value="1"/>
</dbReference>
<dbReference type="RefSeq" id="WP_245996705.1">
    <property type="nucleotide sequence ID" value="NZ_CP031320.1"/>
</dbReference>
<dbReference type="Pfam" id="PF08545">
    <property type="entry name" value="ACP_syn_III"/>
    <property type="match status" value="1"/>
</dbReference>
<dbReference type="Proteomes" id="UP000254425">
    <property type="component" value="Chromosome"/>
</dbReference>
<name>A0A345XR63_9ACTN</name>
<dbReference type="Pfam" id="PF08541">
    <property type="entry name" value="ACP_syn_III_C"/>
    <property type="match status" value="1"/>
</dbReference>
<feature type="domain" description="Beta-ketoacyl-[acyl-carrier-protein] synthase III N-terminal" evidence="5">
    <location>
        <begin position="115"/>
        <end position="202"/>
    </location>
</feature>
<dbReference type="InterPro" id="IPR013751">
    <property type="entry name" value="ACP_syn_III_N"/>
</dbReference>
<evidence type="ECO:0000313" key="6">
    <source>
        <dbReference type="EMBL" id="AXK34129.1"/>
    </source>
</evidence>
<dbReference type="EMBL" id="CP031320">
    <property type="protein sequence ID" value="AXK34129.1"/>
    <property type="molecule type" value="Genomic_DNA"/>
</dbReference>
<keyword evidence="3" id="KW-0012">Acyltransferase</keyword>